<dbReference type="RefSeq" id="WP_174411117.1">
    <property type="nucleotide sequence ID" value="NZ_BLVP01000043.1"/>
</dbReference>
<dbReference type="InterPro" id="IPR000119">
    <property type="entry name" value="Hist_DNA-bd"/>
</dbReference>
<keyword evidence="2" id="KW-0226">DNA condensation</keyword>
<reference evidence="5 6" key="1">
    <citation type="submission" date="2020-05" db="EMBL/GenBank/DDBJ databases">
        <title>Draft genome sequence of Desulfovibrio psychrotolerans JS1T.</title>
        <authorList>
            <person name="Ueno A."/>
            <person name="Tamazawa S."/>
            <person name="Tamamura S."/>
            <person name="Murakami T."/>
            <person name="Kiyama T."/>
            <person name="Inomata H."/>
            <person name="Amano Y."/>
            <person name="Miyakawa K."/>
            <person name="Tamaki H."/>
            <person name="Naganuma T."/>
            <person name="Kaneko K."/>
        </authorList>
    </citation>
    <scope>NUCLEOTIDE SEQUENCE [LARGE SCALE GENOMIC DNA]</scope>
    <source>
        <strain evidence="5 6">JS1</strain>
    </source>
</reference>
<evidence type="ECO:0000256" key="4">
    <source>
        <dbReference type="RuleBase" id="RU003939"/>
    </source>
</evidence>
<dbReference type="CDD" id="cd13831">
    <property type="entry name" value="HU"/>
    <property type="match status" value="1"/>
</dbReference>
<dbReference type="GO" id="GO:0030261">
    <property type="term" value="P:chromosome condensation"/>
    <property type="evidence" value="ECO:0007669"/>
    <property type="project" value="UniProtKB-KW"/>
</dbReference>
<evidence type="ECO:0000256" key="2">
    <source>
        <dbReference type="ARBA" id="ARBA00023067"/>
    </source>
</evidence>
<comment type="similarity">
    <text evidence="1 4">Belongs to the bacterial histone-like protein family.</text>
</comment>
<keyword evidence="3 5" id="KW-0238">DNA-binding</keyword>
<dbReference type="EMBL" id="BLVP01000043">
    <property type="protein sequence ID" value="GFM38501.1"/>
    <property type="molecule type" value="Genomic_DNA"/>
</dbReference>
<keyword evidence="6" id="KW-1185">Reference proteome</keyword>
<dbReference type="Pfam" id="PF00216">
    <property type="entry name" value="Bac_DNA_binding"/>
    <property type="match status" value="1"/>
</dbReference>
<dbReference type="PRINTS" id="PR01727">
    <property type="entry name" value="DNABINDINGHU"/>
</dbReference>
<comment type="caution">
    <text evidence="5">The sequence shown here is derived from an EMBL/GenBank/DDBJ whole genome shotgun (WGS) entry which is preliminary data.</text>
</comment>
<dbReference type="PANTHER" id="PTHR33175:SF3">
    <property type="entry name" value="DNA-BINDING PROTEIN HU-BETA"/>
    <property type="match status" value="1"/>
</dbReference>
<dbReference type="SMART" id="SM00411">
    <property type="entry name" value="BHL"/>
    <property type="match status" value="1"/>
</dbReference>
<proteinExistence type="inferred from homology"/>
<protein>
    <submittedName>
        <fullName evidence="5">DNA-binding protein</fullName>
    </submittedName>
</protein>
<dbReference type="InterPro" id="IPR010992">
    <property type="entry name" value="IHF-like_DNA-bd_dom_sf"/>
</dbReference>
<name>A0A7J0BZD5_9BACT</name>
<dbReference type="Proteomes" id="UP000503820">
    <property type="component" value="Unassembled WGS sequence"/>
</dbReference>
<dbReference type="PANTHER" id="PTHR33175">
    <property type="entry name" value="DNA-BINDING PROTEIN HU"/>
    <property type="match status" value="1"/>
</dbReference>
<dbReference type="GO" id="GO:0030527">
    <property type="term" value="F:structural constituent of chromatin"/>
    <property type="evidence" value="ECO:0007669"/>
    <property type="project" value="InterPro"/>
</dbReference>
<organism evidence="5 6">
    <name type="scientific">Desulfovibrio psychrotolerans</name>
    <dbReference type="NCBI Taxonomy" id="415242"/>
    <lineage>
        <taxon>Bacteria</taxon>
        <taxon>Pseudomonadati</taxon>
        <taxon>Thermodesulfobacteriota</taxon>
        <taxon>Desulfovibrionia</taxon>
        <taxon>Desulfovibrionales</taxon>
        <taxon>Desulfovibrionaceae</taxon>
        <taxon>Desulfovibrio</taxon>
    </lineage>
</organism>
<evidence type="ECO:0000313" key="5">
    <source>
        <dbReference type="EMBL" id="GFM38501.1"/>
    </source>
</evidence>
<evidence type="ECO:0000313" key="6">
    <source>
        <dbReference type="Proteomes" id="UP000503820"/>
    </source>
</evidence>
<dbReference type="Gene3D" id="4.10.520.10">
    <property type="entry name" value="IHF-like DNA-binding proteins"/>
    <property type="match status" value="1"/>
</dbReference>
<dbReference type="SUPFAM" id="SSF47729">
    <property type="entry name" value="IHF-like DNA-binding proteins"/>
    <property type="match status" value="1"/>
</dbReference>
<gene>
    <name evidence="5" type="primary">hup-4</name>
    <name evidence="5" type="ORF">DSM19430T_31850</name>
</gene>
<dbReference type="GO" id="GO:0005829">
    <property type="term" value="C:cytosol"/>
    <property type="evidence" value="ECO:0007669"/>
    <property type="project" value="TreeGrafter"/>
</dbReference>
<sequence>MLTKAEFVAALKDALPEVFETKVSAEKAYDAFCKVLADGVAAKAGVRLPSVGAFSVSERAARTGRNPQTGKPITIPARKVVKFSAAKALVDVVNK</sequence>
<dbReference type="GO" id="GO:0003677">
    <property type="term" value="F:DNA binding"/>
    <property type="evidence" value="ECO:0007669"/>
    <property type="project" value="UniProtKB-KW"/>
</dbReference>
<accession>A0A7J0BZD5</accession>
<dbReference type="AlphaFoldDB" id="A0A7J0BZD5"/>
<evidence type="ECO:0000256" key="3">
    <source>
        <dbReference type="ARBA" id="ARBA00023125"/>
    </source>
</evidence>
<evidence type="ECO:0000256" key="1">
    <source>
        <dbReference type="ARBA" id="ARBA00010529"/>
    </source>
</evidence>